<dbReference type="Proteomes" id="UP000528457">
    <property type="component" value="Unassembled WGS sequence"/>
</dbReference>
<dbReference type="NCBIfam" id="TIGR03623">
    <property type="entry name" value="probable DNA repair protein"/>
    <property type="match status" value="1"/>
</dbReference>
<dbReference type="InParanoid" id="A0A7X0JST1"/>
<sequence>MENQALSIGELSHLMGDNCLVLTANSRQRRFLLKHFSQQGKQGLSSFSSDRLLSFQQWLNDAWQQLQNKAYPAAAQLLISPQQSLVLWQEIIESAEESAELICPDLLAKQASSAWQLLSEWEINRNTLAEYNHKESEILAQWGLKFDQNCQKLSLIDSAEQCRIITQAFSEKVLKNESRLIMIGFDDLSPLREKLSQNIAEEVFFVQLKHLDSNTVFKLPCDDADDEIRRCAEFVREELTQAQNNEEPMPRIGIIDPKLGQRRDKIERIFSEVLEPQYLYSKTARYTLPFNFSAGFPLANCPLIEAALGLLGLNLKQLDVEKLCQLIHSPFWHQNAELDNDYTQAERQQLEFQLRKLQQERIRPAQLRQCADKVDQKLAEHPSREDAYHSIAERLQNLFYGQERRPDRNNAKQWSQIFYQQLEELNWPGSRRLDSNEYQQVMQFQSLLEELLSLDHLGRLYSASDLLNQLQQLASSHHFQAKTPDSPVQILGILEGSGQAFDACWVMGMEQKQWPPSPQANPLLPIELQRQHNMPHASVERELYFASQLIEAYRLCAEKVIFSYPSREGEEQLQCSPLVEKLDSKALSNATELLPSSTLDELEQFSRSSFERRYFHWVDNRQGPKLSNLEKKLGGSGVLKQQALCPFNAFAQYRLGATPWPEVQIGISPIERGNILHLALETFWQELDSQETLLGLDDEMLNALISKHIDNAIESGLLYRRDLGPRYRALEAERLLPIVQAFVEQDKQRPPFHIAGLESSRELRLGPLQLHLRLDRIDRLQAGTESRERQEDEQYLVIDYKTGQCDLKSWLGERPEEPQLPLYALSDPAISAISFAQLNAKAVKYIGISREQSPASGIHSSQDGALQKKFRNADSRLISGEELQWSQLREQWQSDLLQLAINYSEGQAQLDFKDALAKRYSEDLQGIQRLKEFDAKRHYWNDKPAALQQAEFDLSL</sequence>
<dbReference type="InterPro" id="IPR038726">
    <property type="entry name" value="PDDEXK_AddAB-type"/>
</dbReference>
<keyword evidence="3" id="KW-1185">Reference proteome</keyword>
<protein>
    <submittedName>
        <fullName evidence="2">Putative DNA repair protein</fullName>
    </submittedName>
</protein>
<evidence type="ECO:0000313" key="3">
    <source>
        <dbReference type="Proteomes" id="UP000528457"/>
    </source>
</evidence>
<name>A0A7X0JST1_9GAMM</name>
<accession>A0A7X0JST1</accession>
<organism evidence="2 3">
    <name type="scientific">Pseudoteredinibacter isoporae</name>
    <dbReference type="NCBI Taxonomy" id="570281"/>
    <lineage>
        <taxon>Bacteria</taxon>
        <taxon>Pseudomonadati</taxon>
        <taxon>Pseudomonadota</taxon>
        <taxon>Gammaproteobacteria</taxon>
        <taxon>Cellvibrionales</taxon>
        <taxon>Cellvibrionaceae</taxon>
        <taxon>Pseudoteredinibacter</taxon>
    </lineage>
</organism>
<dbReference type="SUPFAM" id="SSF52540">
    <property type="entry name" value="P-loop containing nucleoside triphosphate hydrolases"/>
    <property type="match status" value="1"/>
</dbReference>
<dbReference type="Pfam" id="PF12705">
    <property type="entry name" value="PDDEXK_1"/>
    <property type="match status" value="1"/>
</dbReference>
<proteinExistence type="predicted"/>
<dbReference type="EMBL" id="JACHHT010000002">
    <property type="protein sequence ID" value="MBB6521589.1"/>
    <property type="molecule type" value="Genomic_DNA"/>
</dbReference>
<dbReference type="RefSeq" id="WP_166844388.1">
    <property type="nucleotide sequence ID" value="NZ_JAAONY010000002.1"/>
</dbReference>
<comment type="caution">
    <text evidence="2">The sequence shown here is derived from an EMBL/GenBank/DDBJ whole genome shotgun (WGS) entry which is preliminary data.</text>
</comment>
<reference evidence="2 3" key="1">
    <citation type="submission" date="2020-08" db="EMBL/GenBank/DDBJ databases">
        <title>Genomic Encyclopedia of Type Strains, Phase IV (KMG-IV): sequencing the most valuable type-strain genomes for metagenomic binning, comparative biology and taxonomic classification.</title>
        <authorList>
            <person name="Goeker M."/>
        </authorList>
    </citation>
    <scope>NUCLEOTIDE SEQUENCE [LARGE SCALE GENOMIC DNA]</scope>
    <source>
        <strain evidence="2 3">DSM 22368</strain>
    </source>
</reference>
<evidence type="ECO:0000313" key="2">
    <source>
        <dbReference type="EMBL" id="MBB6521589.1"/>
    </source>
</evidence>
<dbReference type="InterPro" id="IPR019925">
    <property type="entry name" value="DNA_repair_protein_predicted"/>
</dbReference>
<feature type="domain" description="PD-(D/E)XK endonuclease-like" evidence="1">
    <location>
        <begin position="640"/>
        <end position="904"/>
    </location>
</feature>
<gene>
    <name evidence="2" type="ORF">HNR48_001874</name>
</gene>
<dbReference type="AlphaFoldDB" id="A0A7X0JST1"/>
<evidence type="ECO:0000259" key="1">
    <source>
        <dbReference type="Pfam" id="PF12705"/>
    </source>
</evidence>
<dbReference type="InterPro" id="IPR027417">
    <property type="entry name" value="P-loop_NTPase"/>
</dbReference>